<gene>
    <name evidence="2" type="ORF">B0H17DRAFT_1134511</name>
</gene>
<dbReference type="Proteomes" id="UP001221757">
    <property type="component" value="Unassembled WGS sequence"/>
</dbReference>
<organism evidence="2 3">
    <name type="scientific">Mycena rosella</name>
    <name type="common">Pink bonnet</name>
    <name type="synonym">Agaricus rosellus</name>
    <dbReference type="NCBI Taxonomy" id="1033263"/>
    <lineage>
        <taxon>Eukaryota</taxon>
        <taxon>Fungi</taxon>
        <taxon>Dikarya</taxon>
        <taxon>Basidiomycota</taxon>
        <taxon>Agaricomycotina</taxon>
        <taxon>Agaricomycetes</taxon>
        <taxon>Agaricomycetidae</taxon>
        <taxon>Agaricales</taxon>
        <taxon>Marasmiineae</taxon>
        <taxon>Mycenaceae</taxon>
        <taxon>Mycena</taxon>
    </lineage>
</organism>
<evidence type="ECO:0000313" key="2">
    <source>
        <dbReference type="EMBL" id="KAJ7690253.1"/>
    </source>
</evidence>
<feature type="compositionally biased region" description="Basic residues" evidence="1">
    <location>
        <begin position="70"/>
        <end position="79"/>
    </location>
</feature>
<accession>A0AAD7GI78</accession>
<proteinExistence type="predicted"/>
<feature type="region of interest" description="Disordered" evidence="1">
    <location>
        <begin position="189"/>
        <end position="208"/>
    </location>
</feature>
<dbReference type="AlphaFoldDB" id="A0AAD7GI78"/>
<sequence length="348" mass="37836">MPEAMTQCPRKMPEPVQLSRASRRCSINLAVLAQPRVHGGEAPGRTIPSAKCTGNVRIAAAGALGECSRRQHTDRKRVPLFRPQTQRPLAPSLAPPQPTPPSPMSPLKRHSSYAHLSQTGCGRVPAHAPAPRPLDATLRPVFARVQTAAPAPPAPVKPSPKTTTSAQQNKVTSPVFTTFSDSHDEFSAEYRRGKKAKPPRASGSEPTAVANDGMLLDVVPNFAPAIHDPTADVKFFFALPVMMTGARGSPKLHRNCKLCKRDIVADASTARRHLASMHNRNDATDGSHKRWEKHVGVEGADDARVGISHKSLRMAREESGNRMVRLEAPMKEVGDFIRGHGWAQRIVR</sequence>
<evidence type="ECO:0000313" key="3">
    <source>
        <dbReference type="Proteomes" id="UP001221757"/>
    </source>
</evidence>
<feature type="region of interest" description="Disordered" evidence="1">
    <location>
        <begin position="67"/>
        <end position="134"/>
    </location>
</feature>
<name>A0AAD7GI78_MYCRO</name>
<comment type="caution">
    <text evidence="2">The sequence shown here is derived from an EMBL/GenBank/DDBJ whole genome shotgun (WGS) entry which is preliminary data.</text>
</comment>
<evidence type="ECO:0000256" key="1">
    <source>
        <dbReference type="SAM" id="MobiDB-lite"/>
    </source>
</evidence>
<feature type="region of interest" description="Disordered" evidence="1">
    <location>
        <begin position="149"/>
        <end position="170"/>
    </location>
</feature>
<dbReference type="EMBL" id="JARKIE010000066">
    <property type="protein sequence ID" value="KAJ7690253.1"/>
    <property type="molecule type" value="Genomic_DNA"/>
</dbReference>
<keyword evidence="3" id="KW-1185">Reference proteome</keyword>
<protein>
    <submittedName>
        <fullName evidence="2">Uncharacterized protein</fullName>
    </submittedName>
</protein>
<feature type="compositionally biased region" description="Pro residues" evidence="1">
    <location>
        <begin position="93"/>
        <end position="104"/>
    </location>
</feature>
<reference evidence="2" key="1">
    <citation type="submission" date="2023-03" db="EMBL/GenBank/DDBJ databases">
        <title>Massive genome expansion in bonnet fungi (Mycena s.s.) driven by repeated elements and novel gene families across ecological guilds.</title>
        <authorList>
            <consortium name="Lawrence Berkeley National Laboratory"/>
            <person name="Harder C.B."/>
            <person name="Miyauchi S."/>
            <person name="Viragh M."/>
            <person name="Kuo A."/>
            <person name="Thoen E."/>
            <person name="Andreopoulos B."/>
            <person name="Lu D."/>
            <person name="Skrede I."/>
            <person name="Drula E."/>
            <person name="Henrissat B."/>
            <person name="Morin E."/>
            <person name="Kohler A."/>
            <person name="Barry K."/>
            <person name="LaButti K."/>
            <person name="Morin E."/>
            <person name="Salamov A."/>
            <person name="Lipzen A."/>
            <person name="Mereny Z."/>
            <person name="Hegedus B."/>
            <person name="Baldrian P."/>
            <person name="Stursova M."/>
            <person name="Weitz H."/>
            <person name="Taylor A."/>
            <person name="Grigoriev I.V."/>
            <person name="Nagy L.G."/>
            <person name="Martin F."/>
            <person name="Kauserud H."/>
        </authorList>
    </citation>
    <scope>NUCLEOTIDE SEQUENCE</scope>
    <source>
        <strain evidence="2">CBHHK067</strain>
    </source>
</reference>